<protein>
    <submittedName>
        <fullName evidence="1">Uncharacterized protein</fullName>
    </submittedName>
</protein>
<dbReference type="Proteomes" id="UP000503840">
    <property type="component" value="Unassembled WGS sequence"/>
</dbReference>
<evidence type="ECO:0000313" key="1">
    <source>
        <dbReference type="EMBL" id="GFM34939.1"/>
    </source>
</evidence>
<sequence length="192" mass="19743">MAEKKALIVLAPAAELGAGASIEKLLKKGVKFANFAAGDVIDAAVAAETVTALQPQDVAAAIENGVALGLIDLGNADTAALDAALATILDAADRKTVIAVAAKNALVLQGSGINAKAGSVDRAACAKDIVPTLAYITDFPITTECCGAILYQALKSANMKLDETTKLKEALIRMEGALARDNREPWDKHDCA</sequence>
<dbReference type="RefSeq" id="WP_174406586.1">
    <property type="nucleotide sequence ID" value="NZ_BLVO01000016.1"/>
</dbReference>
<comment type="caution">
    <text evidence="1">The sequence shown here is derived from an EMBL/GenBank/DDBJ whole genome shotgun (WGS) entry which is preliminary data.</text>
</comment>
<organism evidence="1 2">
    <name type="scientific">Desulfovibrio subterraneus</name>
    <dbReference type="NCBI Taxonomy" id="2718620"/>
    <lineage>
        <taxon>Bacteria</taxon>
        <taxon>Pseudomonadati</taxon>
        <taxon>Thermodesulfobacteriota</taxon>
        <taxon>Desulfovibrionia</taxon>
        <taxon>Desulfovibrionales</taxon>
        <taxon>Desulfovibrionaceae</taxon>
        <taxon>Desulfovibrio</taxon>
    </lineage>
</organism>
<keyword evidence="2" id="KW-1185">Reference proteome</keyword>
<dbReference type="EMBL" id="BLVO01000016">
    <property type="protein sequence ID" value="GFM34939.1"/>
    <property type="molecule type" value="Genomic_DNA"/>
</dbReference>
<evidence type="ECO:0000313" key="2">
    <source>
        <dbReference type="Proteomes" id="UP000503840"/>
    </source>
</evidence>
<proteinExistence type="predicted"/>
<name>A0A7J0BMR5_9BACT</name>
<gene>
    <name evidence="1" type="ORF">DSM101010T_33040</name>
</gene>
<dbReference type="AlphaFoldDB" id="A0A7J0BMR5"/>
<reference evidence="1 2" key="1">
    <citation type="submission" date="2020-05" db="EMBL/GenBank/DDBJ databases">
        <title>Draft genome sequence of Desulfovibrio sp. strain HN2T.</title>
        <authorList>
            <person name="Ueno A."/>
            <person name="Tamazawa S."/>
            <person name="Tamamura S."/>
            <person name="Murakami T."/>
            <person name="Kiyama T."/>
            <person name="Inomata H."/>
            <person name="Amano Y."/>
            <person name="Miyakawa K."/>
            <person name="Tamaki H."/>
            <person name="Naganuma T."/>
            <person name="Kaneko K."/>
        </authorList>
    </citation>
    <scope>NUCLEOTIDE SEQUENCE [LARGE SCALE GENOMIC DNA]</scope>
    <source>
        <strain evidence="1 2">HN2</strain>
    </source>
</reference>
<accession>A0A7J0BMR5</accession>